<evidence type="ECO:0000256" key="6">
    <source>
        <dbReference type="ARBA" id="ARBA00023268"/>
    </source>
</evidence>
<dbReference type="Gene3D" id="1.10.3090.10">
    <property type="entry name" value="cca-adding enzyme, domain 2"/>
    <property type="match status" value="1"/>
</dbReference>
<evidence type="ECO:0000259" key="10">
    <source>
        <dbReference type="PROSITE" id="PS51831"/>
    </source>
</evidence>
<dbReference type="SUPFAM" id="SSF81593">
    <property type="entry name" value="Nucleotidyltransferase substrate binding subunit/domain"/>
    <property type="match status" value="1"/>
</dbReference>
<dbReference type="GO" id="GO:0008081">
    <property type="term" value="F:phosphoric diester hydrolase activity"/>
    <property type="evidence" value="ECO:0007669"/>
    <property type="project" value="UniProtKB-UniRule"/>
</dbReference>
<name>A0A495RAR2_9GAMM</name>
<dbReference type="InterPro" id="IPR043519">
    <property type="entry name" value="NT_sf"/>
</dbReference>
<keyword evidence="1 8" id="KW-0808">Transferase</keyword>
<dbReference type="InterPro" id="IPR006674">
    <property type="entry name" value="HD_domain"/>
</dbReference>
<dbReference type="GO" id="GO:0008773">
    <property type="term" value="F:[protein-PII] uridylyltransferase activity"/>
    <property type="evidence" value="ECO:0007669"/>
    <property type="project" value="UniProtKB-UniRule"/>
</dbReference>
<dbReference type="SUPFAM" id="SSF81301">
    <property type="entry name" value="Nucleotidyltransferase"/>
    <property type="match status" value="1"/>
</dbReference>
<organism evidence="11 12">
    <name type="scientific">Orbus hercynius</name>
    <dbReference type="NCBI Taxonomy" id="593135"/>
    <lineage>
        <taxon>Bacteria</taxon>
        <taxon>Pseudomonadati</taxon>
        <taxon>Pseudomonadota</taxon>
        <taxon>Gammaproteobacteria</taxon>
        <taxon>Orbales</taxon>
        <taxon>Orbaceae</taxon>
        <taxon>Orbus</taxon>
    </lineage>
</organism>
<dbReference type="CDD" id="cd04899">
    <property type="entry name" value="ACT_ACR-UUR-like_2"/>
    <property type="match status" value="1"/>
</dbReference>
<dbReference type="AlphaFoldDB" id="A0A495RAR2"/>
<dbReference type="PANTHER" id="PTHR47320">
    <property type="entry name" value="BIFUNCTIONAL URIDYLYLTRANSFERASE/URIDYLYL-REMOVING ENZYME"/>
    <property type="match status" value="1"/>
</dbReference>
<dbReference type="EC" id="3.1.4.-" evidence="8"/>
<evidence type="ECO:0000256" key="2">
    <source>
        <dbReference type="ARBA" id="ARBA00022695"/>
    </source>
</evidence>
<evidence type="ECO:0000259" key="9">
    <source>
        <dbReference type="PROSITE" id="PS51671"/>
    </source>
</evidence>
<keyword evidence="3" id="KW-0677">Repeat</keyword>
<dbReference type="CDD" id="cd04900">
    <property type="entry name" value="ACT_UUR-like_1"/>
    <property type="match status" value="1"/>
</dbReference>
<dbReference type="Gene3D" id="1.20.120.330">
    <property type="entry name" value="Nucleotidyltransferases domain 2"/>
    <property type="match status" value="1"/>
</dbReference>
<comment type="catalytic activity">
    <reaction evidence="7">
        <text>guanosine 3',5'-bis(diphosphate) + H2O = GDP + diphosphate + H(+)</text>
        <dbReference type="Rhea" id="RHEA:14253"/>
        <dbReference type="ChEBI" id="CHEBI:15377"/>
        <dbReference type="ChEBI" id="CHEBI:15378"/>
        <dbReference type="ChEBI" id="CHEBI:33019"/>
        <dbReference type="ChEBI" id="CHEBI:58189"/>
        <dbReference type="ChEBI" id="CHEBI:77828"/>
        <dbReference type="EC" id="3.1.7.2"/>
    </reaction>
</comment>
<comment type="cofactor">
    <cofactor evidence="8">
        <name>Mg(2+)</name>
        <dbReference type="ChEBI" id="CHEBI:18420"/>
    </cofactor>
</comment>
<dbReference type="CDD" id="cd00077">
    <property type="entry name" value="HDc"/>
    <property type="match status" value="1"/>
</dbReference>
<comment type="similarity">
    <text evidence="8">Belongs to the GlnD family.</text>
</comment>
<keyword evidence="4 8" id="KW-0378">Hydrolase</keyword>
<feature type="region of interest" description="Uridylyl-removing" evidence="8">
    <location>
        <begin position="359"/>
        <end position="717"/>
    </location>
</feature>
<evidence type="ECO:0000256" key="7">
    <source>
        <dbReference type="ARBA" id="ARBA00047968"/>
    </source>
</evidence>
<dbReference type="Proteomes" id="UP000278542">
    <property type="component" value="Unassembled WGS sequence"/>
</dbReference>
<dbReference type="Pfam" id="PF01909">
    <property type="entry name" value="NTP_transf_2"/>
    <property type="match status" value="1"/>
</dbReference>
<dbReference type="InterPro" id="IPR045865">
    <property type="entry name" value="ACT-like_dom_sf"/>
</dbReference>
<dbReference type="HAMAP" id="MF_00277">
    <property type="entry name" value="PII_uridylyl_transf"/>
    <property type="match status" value="1"/>
</dbReference>
<evidence type="ECO:0000256" key="1">
    <source>
        <dbReference type="ARBA" id="ARBA00022679"/>
    </source>
</evidence>
<dbReference type="Pfam" id="PF08335">
    <property type="entry name" value="GlnD_UR_UTase"/>
    <property type="match status" value="1"/>
</dbReference>
<dbReference type="GO" id="GO:0006808">
    <property type="term" value="P:regulation of nitrogen utilization"/>
    <property type="evidence" value="ECO:0007669"/>
    <property type="project" value="UniProtKB-UniRule"/>
</dbReference>
<comment type="catalytic activity">
    <reaction evidence="8">
        <text>[protein-PII]-L-tyrosine + UTP = [protein-PII]-uridylyl-L-tyrosine + diphosphate</text>
        <dbReference type="Rhea" id="RHEA:13673"/>
        <dbReference type="Rhea" id="RHEA-COMP:12147"/>
        <dbReference type="Rhea" id="RHEA-COMP:12148"/>
        <dbReference type="ChEBI" id="CHEBI:33019"/>
        <dbReference type="ChEBI" id="CHEBI:46398"/>
        <dbReference type="ChEBI" id="CHEBI:46858"/>
        <dbReference type="ChEBI" id="CHEBI:90602"/>
        <dbReference type="EC" id="2.7.7.59"/>
    </reaction>
</comment>
<keyword evidence="2 8" id="KW-0548">Nucleotidyltransferase</keyword>
<accession>A0A495RAR2</accession>
<comment type="catalytic activity">
    <reaction evidence="8">
        <text>[protein-PII]-uridylyl-L-tyrosine + H2O = [protein-PII]-L-tyrosine + UMP + H(+)</text>
        <dbReference type="Rhea" id="RHEA:48600"/>
        <dbReference type="Rhea" id="RHEA-COMP:12147"/>
        <dbReference type="Rhea" id="RHEA-COMP:12148"/>
        <dbReference type="ChEBI" id="CHEBI:15377"/>
        <dbReference type="ChEBI" id="CHEBI:15378"/>
        <dbReference type="ChEBI" id="CHEBI:46858"/>
        <dbReference type="ChEBI" id="CHEBI:57865"/>
        <dbReference type="ChEBI" id="CHEBI:90602"/>
    </reaction>
</comment>
<dbReference type="NCBIfam" id="NF002487">
    <property type="entry name" value="PRK01759.1"/>
    <property type="match status" value="1"/>
</dbReference>
<feature type="region of interest" description="Uridylyltransferase" evidence="8">
    <location>
        <begin position="1"/>
        <end position="358"/>
    </location>
</feature>
<dbReference type="OrthoDB" id="9758038at2"/>
<evidence type="ECO:0000256" key="3">
    <source>
        <dbReference type="ARBA" id="ARBA00022737"/>
    </source>
</evidence>
<dbReference type="Pfam" id="PF01966">
    <property type="entry name" value="HD"/>
    <property type="match status" value="1"/>
</dbReference>
<comment type="activity regulation">
    <text evidence="8">Uridylyltransferase (UTase) activity is inhibited by glutamine, while glutamine activates uridylyl-removing (UR) activity.</text>
</comment>
<reference evidence="11 12" key="1">
    <citation type="submission" date="2018-10" db="EMBL/GenBank/DDBJ databases">
        <title>Genomic Encyclopedia of Type Strains, Phase IV (KMG-IV): sequencing the most valuable type-strain genomes for metagenomic binning, comparative biology and taxonomic classification.</title>
        <authorList>
            <person name="Goeker M."/>
        </authorList>
    </citation>
    <scope>NUCLEOTIDE SEQUENCE [LARGE SCALE GENOMIC DNA]</scope>
    <source>
        <strain evidence="11 12">DSM 22228</strain>
    </source>
</reference>
<protein>
    <recommendedName>
        <fullName evidence="8">Bifunctional uridylyltransferase/uridylyl-removing enzyme</fullName>
        <shortName evidence="8">UTase/UR</shortName>
    </recommendedName>
    <alternativeName>
        <fullName evidence="8">Bifunctional [protein-PII] modification enzyme</fullName>
    </alternativeName>
    <alternativeName>
        <fullName evidence="8">Bifunctional nitrogen sensor protein</fullName>
    </alternativeName>
    <domain>
        <recommendedName>
            <fullName evidence="8">[Protein-PII] uridylyltransferase</fullName>
            <shortName evidence="8">PII uridylyltransferase</shortName>
            <shortName evidence="8">UTase</shortName>
            <ecNumber evidence="8">2.7.7.59</ecNumber>
        </recommendedName>
    </domain>
    <domain>
        <recommendedName>
            <fullName evidence="8">[Protein-PII]-UMP uridylyl-removing enzyme</fullName>
            <shortName evidence="8">UR</shortName>
            <ecNumber evidence="8">3.1.4.-</ecNumber>
        </recommendedName>
    </domain>
</protein>
<comment type="domain">
    <text evidence="8">Has four distinct domains: an N-terminal nucleotidyltransferase (NT) domain responsible for UTase activity, a central HD domain that encodes UR activity, and two C-terminal ACT domains that seem to have a role in glutamine sensing.</text>
</comment>
<dbReference type="InterPro" id="IPR003607">
    <property type="entry name" value="HD/PDEase_dom"/>
</dbReference>
<dbReference type="NCBIfam" id="TIGR01693">
    <property type="entry name" value="UTase_glnD"/>
    <property type="match status" value="1"/>
</dbReference>
<dbReference type="EC" id="2.7.7.59" evidence="8"/>
<dbReference type="PANTHER" id="PTHR47320:SF1">
    <property type="entry name" value="BIFUNCTIONAL URIDYLYLTRANSFERASE_URIDYLYL-REMOVING ENZYME"/>
    <property type="match status" value="1"/>
</dbReference>
<proteinExistence type="inferred from homology"/>
<dbReference type="GO" id="GO:0008893">
    <property type="term" value="F:guanosine-3',5'-bis(diphosphate) 3'-diphosphatase activity"/>
    <property type="evidence" value="ECO:0007669"/>
    <property type="project" value="UniProtKB-EC"/>
</dbReference>
<dbReference type="SMART" id="SM00471">
    <property type="entry name" value="HDc"/>
    <property type="match status" value="1"/>
</dbReference>
<keyword evidence="12" id="KW-1185">Reference proteome</keyword>
<dbReference type="PIRSF" id="PIRSF006288">
    <property type="entry name" value="PII_uridyltransf"/>
    <property type="match status" value="1"/>
</dbReference>
<gene>
    <name evidence="8" type="primary">glnD</name>
    <name evidence="11" type="ORF">DES39_2063</name>
</gene>
<dbReference type="CDD" id="cd05401">
    <property type="entry name" value="NT_GlnE_GlnD_like"/>
    <property type="match status" value="1"/>
</dbReference>
<evidence type="ECO:0000256" key="5">
    <source>
        <dbReference type="ARBA" id="ARBA00022842"/>
    </source>
</evidence>
<sequence length="903" mass="104662">MHHLAIRKVDMNPNTDPEIILPYTPLEWTNEQLSLNALKTQLDLFYDWSIAQFKAGLDIETLIFTRSKFIDQLLSRLWQFYLAPQELVPYLNKNSIALIAVGGYGRGELHPLSDIDILILSDKPLAAIIENQVSTLVRLLWDLHLDIGQSVRSLATCLQEAKSDITTMTNLLESRLIIGSQALLTELQKHIFADNIWPSQAFYRAKVAEQQQRHRQYHSTSYNLEPDIKNSPGGLRDIQIIQWIALRHFGGISVKEIAQFNYLTAEEIEEIKNCRRFLWKMRFALHSVITRSDNRLLFDRQLSIAHLLGYQGERNAPVEKMMRDYYRVVHNITELNQMLLQLFEESILTINPQNRPYDINEHFQVRDKLIDVKDKRLFNDDPTMILQLFHTMLLNPQIIGIYSDTIRQLRSARRKLNGLLCEYPQARECFLSIIQHKDAIQKALLPMHRFGILSIYIPGWKRIVGMMQFDLFHAYTVDEHTIRLLLEIADLSTEVGKKKHPNSSRVYGKLSKPDLLIITALYHDIAKGKPGDHSELGAELVESFCQLHHIDKNDTDLICWLVRYHLLMSVTAQSRDLQDPAVIREFAGHVKSKKRLQYLLCLTVADVCATNETLWNSWKQSLMRELYFQTKRSFDLGIHQIPEQRSIAREHKKEALQQLITQGYLEKRVLQFWQDYRFDYFLRYLADQLVWHAKHLLEHDLSQPLVLINAAPFHGGTEICIYSPDRPYLFATVSNELSKRNLNIHDALIITNKKEFALDTFIVLEPSGRLIAEDRHHDIKQGLAKALKQSHYQRAKIKQPSSKIRHFSVPTQVNFLSTLSDRKTYMELIALDRPGLLACVGEVFANQDLSLRSAKIATIGEHVEDLFVLTNKNNQALDDRICHKLRDAVIQAIDKMDLSRSND</sequence>
<dbReference type="InterPro" id="IPR002912">
    <property type="entry name" value="ACT_dom"/>
</dbReference>
<dbReference type="PROSITE" id="PS51671">
    <property type="entry name" value="ACT"/>
    <property type="match status" value="2"/>
</dbReference>
<feature type="domain" description="HD" evidence="10">
    <location>
        <begin position="477"/>
        <end position="599"/>
    </location>
</feature>
<keyword evidence="6 8" id="KW-0511">Multifunctional enzyme</keyword>
<evidence type="ECO:0000313" key="12">
    <source>
        <dbReference type="Proteomes" id="UP000278542"/>
    </source>
</evidence>
<comment type="caution">
    <text evidence="11">The sequence shown here is derived from an EMBL/GenBank/DDBJ whole genome shotgun (WGS) entry which is preliminary data.</text>
</comment>
<dbReference type="EMBL" id="RBWY01000005">
    <property type="protein sequence ID" value="RKS84505.1"/>
    <property type="molecule type" value="Genomic_DNA"/>
</dbReference>
<dbReference type="InterPro" id="IPR010043">
    <property type="entry name" value="UTase/UR"/>
</dbReference>
<feature type="domain" description="ACT" evidence="9">
    <location>
        <begin position="718"/>
        <end position="802"/>
    </location>
</feature>
<dbReference type="PROSITE" id="PS51831">
    <property type="entry name" value="HD"/>
    <property type="match status" value="1"/>
</dbReference>
<dbReference type="SUPFAM" id="SSF55021">
    <property type="entry name" value="ACT-like"/>
    <property type="match status" value="2"/>
</dbReference>
<feature type="domain" description="ACT" evidence="9">
    <location>
        <begin position="825"/>
        <end position="903"/>
    </location>
</feature>
<comment type="function">
    <text evidence="8">Modifies, by uridylylation and deuridylylation, the PII regulatory proteins (GlnB and homologs), in response to the nitrogen status of the cell that GlnD senses through the glutamine level. Under low glutamine levels, catalyzes the conversion of the PII proteins and UTP to PII-UMP and PPi, while under higher glutamine levels, GlnD hydrolyzes PII-UMP to PII and UMP (deuridylylation). Thus, controls uridylylation state and activity of the PII proteins, and plays an important role in the regulation of nitrogen metabolism.</text>
</comment>
<dbReference type="SUPFAM" id="SSF109604">
    <property type="entry name" value="HD-domain/PDEase-like"/>
    <property type="match status" value="1"/>
</dbReference>
<dbReference type="InterPro" id="IPR002934">
    <property type="entry name" value="Polymerase_NTP_transf_dom"/>
</dbReference>
<evidence type="ECO:0000256" key="4">
    <source>
        <dbReference type="ARBA" id="ARBA00022801"/>
    </source>
</evidence>
<dbReference type="InterPro" id="IPR013546">
    <property type="entry name" value="PII_UdlTrfase/GS_AdlTrfase"/>
</dbReference>
<keyword evidence="5 8" id="KW-0460">Magnesium</keyword>
<evidence type="ECO:0000313" key="11">
    <source>
        <dbReference type="EMBL" id="RKS84505.1"/>
    </source>
</evidence>
<evidence type="ECO:0000256" key="8">
    <source>
        <dbReference type="HAMAP-Rule" id="MF_00277"/>
    </source>
</evidence>